<dbReference type="Proteomes" id="UP000239203">
    <property type="component" value="Unassembled WGS sequence"/>
</dbReference>
<evidence type="ECO:0000256" key="11">
    <source>
        <dbReference type="ARBA" id="ARBA00032305"/>
    </source>
</evidence>
<feature type="binding site" evidence="13">
    <location>
        <begin position="81"/>
        <end position="84"/>
    </location>
    <ligand>
        <name>substrate</name>
    </ligand>
</feature>
<evidence type="ECO:0000256" key="7">
    <source>
        <dbReference type="ARBA" id="ARBA00016549"/>
    </source>
</evidence>
<evidence type="ECO:0000256" key="4">
    <source>
        <dbReference type="ARBA" id="ARBA00011233"/>
    </source>
</evidence>
<comment type="catalytic activity">
    <reaction evidence="12">
        <text>oxaloacetate + H(+) = pyruvate + CO2</text>
        <dbReference type="Rhea" id="RHEA:15641"/>
        <dbReference type="ChEBI" id="CHEBI:15361"/>
        <dbReference type="ChEBI" id="CHEBI:15378"/>
        <dbReference type="ChEBI" id="CHEBI:16452"/>
        <dbReference type="ChEBI" id="CHEBI:16526"/>
        <dbReference type="EC" id="4.1.1.112"/>
    </reaction>
</comment>
<sequence>MNERFAKLTTAHLTDACVRLCIEVRCVSLRTVVPGGRVAGRVLPARHAGSVDVFLEAIDAAEPGDVLVVDNGGRLDHACVGDLVVLEAWEAGLGGVLVWGLHRDTADIAAIDLPVFSLGAIPTGPLRPETRSPDALLSATVGPWTVTARDAVFGDEDGVVFVPADRVDDVLGRAERIRDTERAQADRIRARTPLRAQVRFADYLTRRAADPAVTFREHLRSVGGAIEE</sequence>
<dbReference type="RefSeq" id="WP_104479840.1">
    <property type="nucleotide sequence ID" value="NZ_CP154825.1"/>
</dbReference>
<dbReference type="SUPFAM" id="SSF89562">
    <property type="entry name" value="RraA-like"/>
    <property type="match status" value="1"/>
</dbReference>
<proteinExistence type="inferred from homology"/>
<gene>
    <name evidence="14" type="ORF">CLV40_10870</name>
</gene>
<comment type="catalytic activity">
    <reaction evidence="1">
        <text>4-hydroxy-4-methyl-2-oxoglutarate = 2 pyruvate</text>
        <dbReference type="Rhea" id="RHEA:22748"/>
        <dbReference type="ChEBI" id="CHEBI:15361"/>
        <dbReference type="ChEBI" id="CHEBI:58276"/>
        <dbReference type="EC" id="4.1.3.17"/>
    </reaction>
</comment>
<comment type="similarity">
    <text evidence="3">Belongs to the class II aldolase/RraA-like family.</text>
</comment>
<protein>
    <recommendedName>
        <fullName evidence="7">Putative 4-hydroxy-4-methyl-2-oxoglutarate aldolase</fullName>
        <ecNumber evidence="6">4.1.1.112</ecNumber>
        <ecNumber evidence="5">4.1.3.17</ecNumber>
    </recommendedName>
    <alternativeName>
        <fullName evidence="11">Oxaloacetate decarboxylase</fullName>
    </alternativeName>
    <alternativeName>
        <fullName evidence="9">Regulator of ribonuclease activity homolog</fullName>
    </alternativeName>
    <alternativeName>
        <fullName evidence="10">RraA-like protein</fullName>
    </alternativeName>
</protein>
<dbReference type="GO" id="GO:0008948">
    <property type="term" value="F:oxaloacetate decarboxylase activity"/>
    <property type="evidence" value="ECO:0007669"/>
    <property type="project" value="UniProtKB-EC"/>
</dbReference>
<dbReference type="AlphaFoldDB" id="A0A2S6GPH9"/>
<dbReference type="Gene3D" id="3.50.30.40">
    <property type="entry name" value="Ribonuclease E inhibitor RraA/RraA-like"/>
    <property type="match status" value="1"/>
</dbReference>
<accession>A0A2S6GPH9</accession>
<dbReference type="GO" id="GO:0047443">
    <property type="term" value="F:4-hydroxy-4-methyl-2-oxoglutarate aldolase activity"/>
    <property type="evidence" value="ECO:0007669"/>
    <property type="project" value="UniProtKB-EC"/>
</dbReference>
<evidence type="ECO:0000256" key="1">
    <source>
        <dbReference type="ARBA" id="ARBA00001342"/>
    </source>
</evidence>
<evidence type="ECO:0000256" key="6">
    <source>
        <dbReference type="ARBA" id="ARBA00012947"/>
    </source>
</evidence>
<reference evidence="14 15" key="1">
    <citation type="submission" date="2018-02" db="EMBL/GenBank/DDBJ databases">
        <title>Genomic Encyclopedia of Archaeal and Bacterial Type Strains, Phase II (KMG-II): from individual species to whole genera.</title>
        <authorList>
            <person name="Goeker M."/>
        </authorList>
    </citation>
    <scope>NUCLEOTIDE SEQUENCE [LARGE SCALE GENOMIC DNA]</scope>
    <source>
        <strain evidence="14 15">YU 961-1</strain>
    </source>
</reference>
<dbReference type="InterPro" id="IPR005493">
    <property type="entry name" value="RraA/RraA-like"/>
</dbReference>
<comment type="subunit">
    <text evidence="4">Homotrimer.</text>
</comment>
<comment type="cofactor">
    <cofactor evidence="13">
        <name>Mg(2+)</name>
        <dbReference type="ChEBI" id="CHEBI:18420"/>
    </cofactor>
</comment>
<dbReference type="OrthoDB" id="943692at2"/>
<comment type="cofactor">
    <cofactor evidence="2">
        <name>a divalent metal cation</name>
        <dbReference type="ChEBI" id="CHEBI:60240"/>
    </cofactor>
</comment>
<evidence type="ECO:0000256" key="9">
    <source>
        <dbReference type="ARBA" id="ARBA00029596"/>
    </source>
</evidence>
<feature type="binding site" evidence="13">
    <location>
        <position position="103"/>
    </location>
    <ligand>
        <name>substrate</name>
    </ligand>
</feature>
<evidence type="ECO:0000313" key="15">
    <source>
        <dbReference type="Proteomes" id="UP000239203"/>
    </source>
</evidence>
<evidence type="ECO:0000256" key="3">
    <source>
        <dbReference type="ARBA" id="ARBA00008621"/>
    </source>
</evidence>
<dbReference type="EC" id="4.1.3.17" evidence="5"/>
<organism evidence="14 15">
    <name type="scientific">Actinokineospora auranticolor</name>
    <dbReference type="NCBI Taxonomy" id="155976"/>
    <lineage>
        <taxon>Bacteria</taxon>
        <taxon>Bacillati</taxon>
        <taxon>Actinomycetota</taxon>
        <taxon>Actinomycetes</taxon>
        <taxon>Pseudonocardiales</taxon>
        <taxon>Pseudonocardiaceae</taxon>
        <taxon>Actinokineospora</taxon>
    </lineage>
</organism>
<keyword evidence="13" id="KW-0460">Magnesium</keyword>
<dbReference type="PANTHER" id="PTHR33254:SF4">
    <property type="entry name" value="4-HYDROXY-4-METHYL-2-OXOGLUTARATE ALDOLASE 3-RELATED"/>
    <property type="match status" value="1"/>
</dbReference>
<dbReference type="Pfam" id="PF03737">
    <property type="entry name" value="RraA-like"/>
    <property type="match status" value="1"/>
</dbReference>
<comment type="function">
    <text evidence="8">Catalyzes the aldol cleavage of 4-hydroxy-4-methyl-2-oxoglutarate (HMG) into 2 molecules of pyruvate. Also contains a secondary oxaloacetate (OAA) decarboxylase activity due to the common pyruvate enolate transition state formed following C-C bond cleavage in the retro-aldol and decarboxylation reactions.</text>
</comment>
<evidence type="ECO:0000256" key="8">
    <source>
        <dbReference type="ARBA" id="ARBA00025046"/>
    </source>
</evidence>
<dbReference type="EC" id="4.1.1.112" evidence="6"/>
<keyword evidence="15" id="KW-1185">Reference proteome</keyword>
<dbReference type="CDD" id="cd16841">
    <property type="entry name" value="RraA_family"/>
    <property type="match status" value="1"/>
</dbReference>
<keyword evidence="13" id="KW-0479">Metal-binding</keyword>
<evidence type="ECO:0000256" key="13">
    <source>
        <dbReference type="PIRSR" id="PIRSR605493-1"/>
    </source>
</evidence>
<comment type="caution">
    <text evidence="14">The sequence shown here is derived from an EMBL/GenBank/DDBJ whole genome shotgun (WGS) entry which is preliminary data.</text>
</comment>
<evidence type="ECO:0000256" key="2">
    <source>
        <dbReference type="ARBA" id="ARBA00001968"/>
    </source>
</evidence>
<dbReference type="EMBL" id="PTIX01000008">
    <property type="protein sequence ID" value="PPK67073.1"/>
    <property type="molecule type" value="Genomic_DNA"/>
</dbReference>
<dbReference type="GO" id="GO:0046872">
    <property type="term" value="F:metal ion binding"/>
    <property type="evidence" value="ECO:0007669"/>
    <property type="project" value="UniProtKB-KW"/>
</dbReference>
<evidence type="ECO:0000313" key="14">
    <source>
        <dbReference type="EMBL" id="PPK67073.1"/>
    </source>
</evidence>
<evidence type="ECO:0000256" key="10">
    <source>
        <dbReference type="ARBA" id="ARBA00030169"/>
    </source>
</evidence>
<dbReference type="PANTHER" id="PTHR33254">
    <property type="entry name" value="4-HYDROXY-4-METHYL-2-OXOGLUTARATE ALDOLASE 3-RELATED"/>
    <property type="match status" value="1"/>
</dbReference>
<name>A0A2S6GPH9_9PSEU</name>
<evidence type="ECO:0000256" key="12">
    <source>
        <dbReference type="ARBA" id="ARBA00047973"/>
    </source>
</evidence>
<feature type="binding site" evidence="13">
    <location>
        <position position="104"/>
    </location>
    <ligand>
        <name>Mg(2+)</name>
        <dbReference type="ChEBI" id="CHEBI:18420"/>
    </ligand>
</feature>
<dbReference type="InterPro" id="IPR036704">
    <property type="entry name" value="RraA/RraA-like_sf"/>
</dbReference>
<evidence type="ECO:0000256" key="5">
    <source>
        <dbReference type="ARBA" id="ARBA00012213"/>
    </source>
</evidence>